<reference evidence="2" key="1">
    <citation type="submission" date="2016-10" db="EMBL/GenBank/DDBJ databases">
        <authorList>
            <person name="Varghese N."/>
            <person name="Submissions S."/>
        </authorList>
    </citation>
    <scope>NUCLEOTIDE SEQUENCE [LARGE SCALE GENOMIC DNA]</scope>
    <source>
        <strain evidence="2">CGMCC 1.6981</strain>
    </source>
</reference>
<sequence length="62" mass="7183">MLKFTYRHYPTFTKRYIRFNPKQHGLPKSPAIEREIFRRHNDCCARSGVANTAFVDAGAISP</sequence>
<evidence type="ECO:0000313" key="2">
    <source>
        <dbReference type="Proteomes" id="UP000198693"/>
    </source>
</evidence>
<organism evidence="1 2">
    <name type="scientific">Halomonas korlensis</name>
    <dbReference type="NCBI Taxonomy" id="463301"/>
    <lineage>
        <taxon>Bacteria</taxon>
        <taxon>Pseudomonadati</taxon>
        <taxon>Pseudomonadota</taxon>
        <taxon>Gammaproteobacteria</taxon>
        <taxon>Oceanospirillales</taxon>
        <taxon>Halomonadaceae</taxon>
        <taxon>Halomonas</taxon>
    </lineage>
</organism>
<name>A0A1I7GHH8_9GAMM</name>
<accession>A0A1I7GHH8</accession>
<keyword evidence="2" id="KW-1185">Reference proteome</keyword>
<dbReference type="Proteomes" id="UP000198693">
    <property type="component" value="Unassembled WGS sequence"/>
</dbReference>
<dbReference type="STRING" id="463301.SAMN04487955_10311"/>
<proteinExistence type="predicted"/>
<dbReference type="AlphaFoldDB" id="A0A1I7GHH8"/>
<evidence type="ECO:0000313" key="1">
    <source>
        <dbReference type="EMBL" id="SFU47952.1"/>
    </source>
</evidence>
<gene>
    <name evidence="1" type="ORF">SAMN04487955_10311</name>
</gene>
<protein>
    <submittedName>
        <fullName evidence="1">Uncharacterized protein</fullName>
    </submittedName>
</protein>
<dbReference type="EMBL" id="FPBP01000003">
    <property type="protein sequence ID" value="SFU47952.1"/>
    <property type="molecule type" value="Genomic_DNA"/>
</dbReference>